<dbReference type="EMBL" id="CP045121">
    <property type="protein sequence ID" value="QIN80842.1"/>
    <property type="molecule type" value="Genomic_DNA"/>
</dbReference>
<reference evidence="2 3" key="1">
    <citation type="submission" date="2019-10" db="EMBL/GenBank/DDBJ databases">
        <title>Rubrobacter sp nov SCSIO 52915 isolated from a deep-sea sediment in the South China Sea.</title>
        <authorList>
            <person name="Chen R.W."/>
        </authorList>
    </citation>
    <scope>NUCLEOTIDE SEQUENCE [LARGE SCALE GENOMIC DNA]</scope>
    <source>
        <strain evidence="2 3">SCSIO 52915</strain>
    </source>
</reference>
<dbReference type="InterPro" id="IPR052718">
    <property type="entry name" value="NmrA-type_oxidoreductase"/>
</dbReference>
<feature type="domain" description="NAD(P)-binding" evidence="1">
    <location>
        <begin position="3"/>
        <end position="173"/>
    </location>
</feature>
<organism evidence="2 3">
    <name type="scientific">Rubrobacter marinus</name>
    <dbReference type="NCBI Taxonomy" id="2653852"/>
    <lineage>
        <taxon>Bacteria</taxon>
        <taxon>Bacillati</taxon>
        <taxon>Actinomycetota</taxon>
        <taxon>Rubrobacteria</taxon>
        <taxon>Rubrobacterales</taxon>
        <taxon>Rubrobacteraceae</taxon>
        <taxon>Rubrobacter</taxon>
    </lineage>
</organism>
<dbReference type="PANTHER" id="PTHR47129">
    <property type="entry name" value="QUINONE OXIDOREDUCTASE 2"/>
    <property type="match status" value="1"/>
</dbReference>
<dbReference type="Proteomes" id="UP000502706">
    <property type="component" value="Chromosome"/>
</dbReference>
<keyword evidence="3" id="KW-1185">Reference proteome</keyword>
<proteinExistence type="predicted"/>
<name>A0A6G8Q2Z0_9ACTN</name>
<evidence type="ECO:0000313" key="2">
    <source>
        <dbReference type="EMBL" id="QIN80842.1"/>
    </source>
</evidence>
<dbReference type="SUPFAM" id="SSF51735">
    <property type="entry name" value="NAD(P)-binding Rossmann-fold domains"/>
    <property type="match status" value="1"/>
</dbReference>
<dbReference type="AlphaFoldDB" id="A0A6G8Q2Z0"/>
<dbReference type="InterPro" id="IPR016040">
    <property type="entry name" value="NAD(P)-bd_dom"/>
</dbReference>
<dbReference type="KEGG" id="rmar:GBA65_15355"/>
<gene>
    <name evidence="2" type="ORF">GBA65_15355</name>
</gene>
<evidence type="ECO:0000313" key="3">
    <source>
        <dbReference type="Proteomes" id="UP000502706"/>
    </source>
</evidence>
<dbReference type="Pfam" id="PF13460">
    <property type="entry name" value="NAD_binding_10"/>
    <property type="match status" value="1"/>
</dbReference>
<dbReference type="Gene3D" id="3.40.50.720">
    <property type="entry name" value="NAD(P)-binding Rossmann-like Domain"/>
    <property type="match status" value="1"/>
</dbReference>
<accession>A0A6G8Q2Z0</accession>
<dbReference type="Gene3D" id="3.90.25.10">
    <property type="entry name" value="UDP-galactose 4-epimerase, domain 1"/>
    <property type="match status" value="1"/>
</dbReference>
<dbReference type="InterPro" id="IPR036291">
    <property type="entry name" value="NAD(P)-bd_dom_sf"/>
</dbReference>
<evidence type="ECO:0000259" key="1">
    <source>
        <dbReference type="Pfam" id="PF13460"/>
    </source>
</evidence>
<dbReference type="PANTHER" id="PTHR47129:SF1">
    <property type="entry name" value="NMRA-LIKE DOMAIN-CONTAINING PROTEIN"/>
    <property type="match status" value="1"/>
</dbReference>
<protein>
    <submittedName>
        <fullName evidence="2">NAD(P)H-binding protein</fullName>
    </submittedName>
</protein>
<sequence length="284" mass="30096">MTGATGAVGGRVAARLAEAGLAQRLVVRDPRRAPLLPKAEVAEASYADAAAMRRALEGVGAFFMVSGAEDRDRLGQHKAAVDAAVEAGVERIVYLSFVAAAPETTFTFGRDHYHTEVHIRASGLGFAFLRDNWYQDMLPLMAGPDGVIRGPAGVGRVGAVSRDDVADAAAAVLLGGAEHDGRTYDVTGPEAITLHEAAEELTRATGRPVTYHAETVEEAYSSRSGYGAPDWMVEGWVTSYAAMADGDLDVVSDAVRDLTGHAPATFAEFLSRHPESYRHLAEQG</sequence>